<dbReference type="Proteomes" id="UP000198575">
    <property type="component" value="Unassembled WGS sequence"/>
</dbReference>
<keyword evidence="2" id="KW-0808">Transferase</keyword>
<feature type="domain" description="N-acetyltransferase" evidence="1">
    <location>
        <begin position="6"/>
        <end position="140"/>
    </location>
</feature>
<organism evidence="2 3">
    <name type="scientific">Dokdonella immobilis</name>
    <dbReference type="NCBI Taxonomy" id="578942"/>
    <lineage>
        <taxon>Bacteria</taxon>
        <taxon>Pseudomonadati</taxon>
        <taxon>Pseudomonadota</taxon>
        <taxon>Gammaproteobacteria</taxon>
        <taxon>Lysobacterales</taxon>
        <taxon>Rhodanobacteraceae</taxon>
        <taxon>Dokdonella</taxon>
    </lineage>
</organism>
<dbReference type="EMBL" id="FOVF01000017">
    <property type="protein sequence ID" value="SFN37334.1"/>
    <property type="molecule type" value="Genomic_DNA"/>
</dbReference>
<dbReference type="PROSITE" id="PS51186">
    <property type="entry name" value="GNAT"/>
    <property type="match status" value="1"/>
</dbReference>
<keyword evidence="3" id="KW-1185">Reference proteome</keyword>
<protein>
    <submittedName>
        <fullName evidence="2">Acetyltransferase (GNAT) domain-containing protein</fullName>
    </submittedName>
</protein>
<accession>A0A1I4YH05</accession>
<dbReference type="Pfam" id="PF13673">
    <property type="entry name" value="Acetyltransf_10"/>
    <property type="match status" value="1"/>
</dbReference>
<name>A0A1I4YH05_9GAMM</name>
<dbReference type="OrthoDB" id="9775804at2"/>
<dbReference type="PANTHER" id="PTHR43233:SF1">
    <property type="entry name" value="FAMILY N-ACETYLTRANSFERASE, PUTATIVE (AFU_ORTHOLOGUE AFUA_6G03350)-RELATED"/>
    <property type="match status" value="1"/>
</dbReference>
<dbReference type="STRING" id="578942.SAMN05216289_11769"/>
<sequence length="140" mass="15676">MSSPEIAFRRDATIDLDRFIALFRDSTLAERRPVDDREVMRQMMENANLTITAWDGDALVGIARTLTDFAHAAYLADLAVAKSHQHQGIGRRLIEQTQDALGPRCMLVLLSAPAANEFYPRIGFSHNPRAWVLGAGERVR</sequence>
<evidence type="ECO:0000313" key="3">
    <source>
        <dbReference type="Proteomes" id="UP000198575"/>
    </source>
</evidence>
<dbReference type="RefSeq" id="WP_092408360.1">
    <property type="nucleotide sequence ID" value="NZ_FOVF01000017.1"/>
</dbReference>
<dbReference type="CDD" id="cd04301">
    <property type="entry name" value="NAT_SF"/>
    <property type="match status" value="1"/>
</dbReference>
<dbReference type="PANTHER" id="PTHR43233">
    <property type="entry name" value="FAMILY N-ACETYLTRANSFERASE, PUTATIVE (AFU_ORTHOLOGUE AFUA_6G03350)-RELATED"/>
    <property type="match status" value="1"/>
</dbReference>
<evidence type="ECO:0000313" key="2">
    <source>
        <dbReference type="EMBL" id="SFN37334.1"/>
    </source>
</evidence>
<dbReference type="GO" id="GO:0016747">
    <property type="term" value="F:acyltransferase activity, transferring groups other than amino-acyl groups"/>
    <property type="evidence" value="ECO:0007669"/>
    <property type="project" value="InterPro"/>
</dbReference>
<dbReference type="SUPFAM" id="SSF55729">
    <property type="entry name" value="Acyl-CoA N-acyltransferases (Nat)"/>
    <property type="match status" value="1"/>
</dbReference>
<dbReference type="InterPro" id="IPR016181">
    <property type="entry name" value="Acyl_CoA_acyltransferase"/>
</dbReference>
<dbReference type="Gene3D" id="3.40.630.30">
    <property type="match status" value="1"/>
</dbReference>
<dbReference type="InterPro" id="IPR000182">
    <property type="entry name" value="GNAT_dom"/>
</dbReference>
<dbReference type="InterPro" id="IPR053144">
    <property type="entry name" value="Acetyltransferase_Butenolide"/>
</dbReference>
<reference evidence="2 3" key="1">
    <citation type="submission" date="2016-10" db="EMBL/GenBank/DDBJ databases">
        <authorList>
            <person name="de Groot N.N."/>
        </authorList>
    </citation>
    <scope>NUCLEOTIDE SEQUENCE [LARGE SCALE GENOMIC DNA]</scope>
    <source>
        <strain evidence="2 3">CGMCC 1.7659</strain>
    </source>
</reference>
<gene>
    <name evidence="2" type="ORF">SAMN05216289_11769</name>
</gene>
<dbReference type="AlphaFoldDB" id="A0A1I4YH05"/>
<evidence type="ECO:0000259" key="1">
    <source>
        <dbReference type="PROSITE" id="PS51186"/>
    </source>
</evidence>
<proteinExistence type="predicted"/>